<dbReference type="STRING" id="1314777.A0A164RE71"/>
<dbReference type="SMART" id="SM00516">
    <property type="entry name" value="SEC14"/>
    <property type="match status" value="1"/>
</dbReference>
<dbReference type="Pfam" id="PF03765">
    <property type="entry name" value="CRAL_TRIO_N"/>
    <property type="match status" value="1"/>
</dbReference>
<protein>
    <submittedName>
        <fullName evidence="2">CRAL/TRIO domain-containing protein</fullName>
    </submittedName>
</protein>
<dbReference type="SUPFAM" id="SSF46938">
    <property type="entry name" value="CRAL/TRIO N-terminal domain"/>
    <property type="match status" value="1"/>
</dbReference>
<dbReference type="Proteomes" id="UP000076722">
    <property type="component" value="Unassembled WGS sequence"/>
</dbReference>
<sequence>MAETLNSQQKETLIKFRDELRTEGIVGESDSWGTDDDCLIRFLRARKFNIKAAKTMFKKCSEWRRTIGGVGIDQLYTEIDPWDAKRKEVFKKWPIWFHKTDKKGRPINIQTLGEIDIPGLHKAVEPERHWHTIVVNQEALTREVIPCCTKRFGQSISGALCILDLKGFGLSQFWGMKGIARESLQLTQDYYPETMGQLLILNAPTSFTAIWSVIKTWIAKETADKIDILGSDYQEILLKHVDADNLPSSLGGNCKCEGGCEWSNAGPWLKGRQHRRKLLYTGDLVPARTETEYILKHQDFGEESTSSDEEFFDAKS</sequence>
<dbReference type="Pfam" id="PF00650">
    <property type="entry name" value="CRAL_TRIO"/>
    <property type="match status" value="1"/>
</dbReference>
<feature type="domain" description="CRAL-TRIO" evidence="1">
    <location>
        <begin position="85"/>
        <end position="258"/>
    </location>
</feature>
<dbReference type="PANTHER" id="PTHR45657">
    <property type="entry name" value="CRAL-TRIO DOMAIN-CONTAINING PROTEIN YKL091C-RELATED"/>
    <property type="match status" value="1"/>
</dbReference>
<name>A0A164RE71_9AGAM</name>
<dbReference type="Gene3D" id="1.10.8.20">
    <property type="entry name" value="N-terminal domain of phosphatidylinositol transfer protein sec14p"/>
    <property type="match status" value="1"/>
</dbReference>
<dbReference type="CDD" id="cd00170">
    <property type="entry name" value="SEC14"/>
    <property type="match status" value="1"/>
</dbReference>
<keyword evidence="3" id="KW-1185">Reference proteome</keyword>
<gene>
    <name evidence="2" type="ORF">SISNIDRAFT_443952</name>
</gene>
<dbReference type="InterPro" id="IPR036865">
    <property type="entry name" value="CRAL-TRIO_dom_sf"/>
</dbReference>
<evidence type="ECO:0000313" key="2">
    <source>
        <dbReference type="EMBL" id="KZS90475.1"/>
    </source>
</evidence>
<dbReference type="InterPro" id="IPR001251">
    <property type="entry name" value="CRAL-TRIO_dom"/>
</dbReference>
<dbReference type="EMBL" id="KV419421">
    <property type="protein sequence ID" value="KZS90475.1"/>
    <property type="molecule type" value="Genomic_DNA"/>
</dbReference>
<organism evidence="2 3">
    <name type="scientific">Sistotremastrum niveocremeum HHB9708</name>
    <dbReference type="NCBI Taxonomy" id="1314777"/>
    <lineage>
        <taxon>Eukaryota</taxon>
        <taxon>Fungi</taxon>
        <taxon>Dikarya</taxon>
        <taxon>Basidiomycota</taxon>
        <taxon>Agaricomycotina</taxon>
        <taxon>Agaricomycetes</taxon>
        <taxon>Sistotremastrales</taxon>
        <taxon>Sistotremastraceae</taxon>
        <taxon>Sertulicium</taxon>
        <taxon>Sertulicium niveocremeum</taxon>
    </lineage>
</organism>
<dbReference type="InterPro" id="IPR011074">
    <property type="entry name" value="CRAL/TRIO_N_dom"/>
</dbReference>
<accession>A0A164RE71</accession>
<dbReference type="OrthoDB" id="1434354at2759"/>
<dbReference type="SUPFAM" id="SSF52087">
    <property type="entry name" value="CRAL/TRIO domain"/>
    <property type="match status" value="1"/>
</dbReference>
<proteinExistence type="predicted"/>
<evidence type="ECO:0000259" key="1">
    <source>
        <dbReference type="PROSITE" id="PS50191"/>
    </source>
</evidence>
<dbReference type="AlphaFoldDB" id="A0A164RE71"/>
<evidence type="ECO:0000313" key="3">
    <source>
        <dbReference type="Proteomes" id="UP000076722"/>
    </source>
</evidence>
<dbReference type="PANTHER" id="PTHR45657:SF1">
    <property type="entry name" value="CRAL-TRIO DOMAIN-CONTAINING PROTEIN YKL091C-RELATED"/>
    <property type="match status" value="1"/>
</dbReference>
<dbReference type="Gene3D" id="3.40.525.10">
    <property type="entry name" value="CRAL-TRIO lipid binding domain"/>
    <property type="match status" value="1"/>
</dbReference>
<dbReference type="InterPro" id="IPR051026">
    <property type="entry name" value="PI/PC_transfer"/>
</dbReference>
<dbReference type="InterPro" id="IPR036273">
    <property type="entry name" value="CRAL/TRIO_N_dom_sf"/>
</dbReference>
<dbReference type="SMART" id="SM01100">
    <property type="entry name" value="CRAL_TRIO_N"/>
    <property type="match status" value="1"/>
</dbReference>
<dbReference type="PROSITE" id="PS50191">
    <property type="entry name" value="CRAL_TRIO"/>
    <property type="match status" value="1"/>
</dbReference>
<reference evidence="2 3" key="1">
    <citation type="journal article" date="2016" name="Mol. Biol. Evol.">
        <title>Comparative Genomics of Early-Diverging Mushroom-Forming Fungi Provides Insights into the Origins of Lignocellulose Decay Capabilities.</title>
        <authorList>
            <person name="Nagy L.G."/>
            <person name="Riley R."/>
            <person name="Tritt A."/>
            <person name="Adam C."/>
            <person name="Daum C."/>
            <person name="Floudas D."/>
            <person name="Sun H."/>
            <person name="Yadav J.S."/>
            <person name="Pangilinan J."/>
            <person name="Larsson K.H."/>
            <person name="Matsuura K."/>
            <person name="Barry K."/>
            <person name="Labutti K."/>
            <person name="Kuo R."/>
            <person name="Ohm R.A."/>
            <person name="Bhattacharya S.S."/>
            <person name="Shirouzu T."/>
            <person name="Yoshinaga Y."/>
            <person name="Martin F.M."/>
            <person name="Grigoriev I.V."/>
            <person name="Hibbett D.S."/>
        </authorList>
    </citation>
    <scope>NUCLEOTIDE SEQUENCE [LARGE SCALE GENOMIC DNA]</scope>
    <source>
        <strain evidence="2 3">HHB9708</strain>
    </source>
</reference>